<keyword evidence="3" id="KW-1185">Reference proteome</keyword>
<reference evidence="2 3" key="1">
    <citation type="journal article" date="2024" name="Nat. Commun.">
        <title>Phylogenomics reveals the evolutionary origins of lichenization in chlorophyte algae.</title>
        <authorList>
            <person name="Puginier C."/>
            <person name="Libourel C."/>
            <person name="Otte J."/>
            <person name="Skaloud P."/>
            <person name="Haon M."/>
            <person name="Grisel S."/>
            <person name="Petersen M."/>
            <person name="Berrin J.G."/>
            <person name="Delaux P.M."/>
            <person name="Dal Grande F."/>
            <person name="Keller J."/>
        </authorList>
    </citation>
    <scope>NUCLEOTIDE SEQUENCE [LARGE SCALE GENOMIC DNA]</scope>
    <source>
        <strain evidence="2 3">SAG 2036</strain>
    </source>
</reference>
<proteinExistence type="predicted"/>
<dbReference type="EMBL" id="JALJOQ010000092">
    <property type="protein sequence ID" value="KAK9799028.1"/>
    <property type="molecule type" value="Genomic_DNA"/>
</dbReference>
<organism evidence="2 3">
    <name type="scientific">Symbiochloris irregularis</name>
    <dbReference type="NCBI Taxonomy" id="706552"/>
    <lineage>
        <taxon>Eukaryota</taxon>
        <taxon>Viridiplantae</taxon>
        <taxon>Chlorophyta</taxon>
        <taxon>core chlorophytes</taxon>
        <taxon>Trebouxiophyceae</taxon>
        <taxon>Trebouxiales</taxon>
        <taxon>Trebouxiaceae</taxon>
        <taxon>Symbiochloris</taxon>
    </lineage>
</organism>
<evidence type="ECO:0000313" key="3">
    <source>
        <dbReference type="Proteomes" id="UP001465755"/>
    </source>
</evidence>
<gene>
    <name evidence="2" type="ORF">WJX73_010352</name>
</gene>
<accession>A0AAW1NVX2</accession>
<sequence length="166" mass="17815">MVLPAPVFPPNDTPKRPRLNPPDQQSNDGRALPGAAGTANEVQTEKAADQASGEALEVPESAAEGVQRIQQQAGIVIEQIDELIAEGIAHFDQVKMTYLHQLTSMKEQVETDANQAVVKLVDLASSVEDQQSLLDTARRNVAMLSENAGPLVAVAAQGLPRLPRRH</sequence>
<name>A0AAW1NVX2_9CHLO</name>
<evidence type="ECO:0000313" key="2">
    <source>
        <dbReference type="EMBL" id="KAK9799028.1"/>
    </source>
</evidence>
<evidence type="ECO:0000256" key="1">
    <source>
        <dbReference type="SAM" id="MobiDB-lite"/>
    </source>
</evidence>
<protein>
    <submittedName>
        <fullName evidence="2">Uncharacterized protein</fullName>
    </submittedName>
</protein>
<dbReference type="AlphaFoldDB" id="A0AAW1NVX2"/>
<feature type="compositionally biased region" description="Pro residues" evidence="1">
    <location>
        <begin position="1"/>
        <end position="12"/>
    </location>
</feature>
<comment type="caution">
    <text evidence="2">The sequence shown here is derived from an EMBL/GenBank/DDBJ whole genome shotgun (WGS) entry which is preliminary data.</text>
</comment>
<dbReference type="Proteomes" id="UP001465755">
    <property type="component" value="Unassembled WGS sequence"/>
</dbReference>
<feature type="region of interest" description="Disordered" evidence="1">
    <location>
        <begin position="1"/>
        <end position="53"/>
    </location>
</feature>